<dbReference type="Pfam" id="PF21880">
    <property type="entry name" value="DUF6916"/>
    <property type="match status" value="1"/>
</dbReference>
<reference evidence="2 5" key="2">
    <citation type="submission" date="2018-01" db="EMBL/GenBank/DDBJ databases">
        <title>Complete genome sequence of Caulobacter flavus RHGG3.</title>
        <authorList>
            <person name="Yang E."/>
        </authorList>
    </citation>
    <scope>NUCLEOTIDE SEQUENCE [LARGE SCALE GENOMIC DNA]</scope>
    <source>
        <strain evidence="2 5">RHGG3</strain>
    </source>
</reference>
<evidence type="ECO:0000313" key="2">
    <source>
        <dbReference type="EMBL" id="AYV46329.1"/>
    </source>
</evidence>
<dbReference type="RefSeq" id="WP_101713926.1">
    <property type="nucleotide sequence ID" value="NZ_CP026100.1"/>
</dbReference>
<dbReference type="EMBL" id="CP026100">
    <property type="protein sequence ID" value="AYV46329.1"/>
    <property type="molecule type" value="Genomic_DNA"/>
</dbReference>
<dbReference type="InterPro" id="IPR054209">
    <property type="entry name" value="DUF6916"/>
</dbReference>
<evidence type="ECO:0000313" key="3">
    <source>
        <dbReference type="EMBL" id="PLR11998.1"/>
    </source>
</evidence>
<dbReference type="OrthoDB" id="8138671at2"/>
<gene>
    <name evidence="2" type="ORF">C1707_08705</name>
    <name evidence="3" type="ORF">CFHF_15625</name>
</gene>
<dbReference type="KEGG" id="cfh:C1707_08705"/>
<reference evidence="3 4" key="1">
    <citation type="submission" date="2017-12" db="EMBL/GenBank/DDBJ databases">
        <title>The genome sequence of Caulobacter flavus CGMCC1 15093.</title>
        <authorList>
            <person name="Gao J."/>
            <person name="Mao X."/>
            <person name="Sun J."/>
        </authorList>
    </citation>
    <scope>NUCLEOTIDE SEQUENCE [LARGE SCALE GENOMIC DNA]</scope>
    <source>
        <strain evidence="3 4">CGMCC1 15093</strain>
    </source>
</reference>
<evidence type="ECO:0000313" key="5">
    <source>
        <dbReference type="Proteomes" id="UP000281192"/>
    </source>
</evidence>
<dbReference type="EMBL" id="PJRQ01000032">
    <property type="protein sequence ID" value="PLR11998.1"/>
    <property type="molecule type" value="Genomic_DNA"/>
</dbReference>
<evidence type="ECO:0000313" key="4">
    <source>
        <dbReference type="Proteomes" id="UP000234483"/>
    </source>
</evidence>
<accession>A0A2N5CRH4</accession>
<proteinExistence type="predicted"/>
<sequence>MLLLKPEDFEAWVGKQVRVATIPHAVEVTLVEVKRANYVHDLRDPFSLFFESPLGVSLIDGNYEFDCGKGGPHVIAITQLKPQGDRRVYQAVFN</sequence>
<feature type="domain" description="DUF6916" evidence="1">
    <location>
        <begin position="4"/>
        <end position="93"/>
    </location>
</feature>
<dbReference type="Proteomes" id="UP000281192">
    <property type="component" value="Chromosome"/>
</dbReference>
<organism evidence="3 4">
    <name type="scientific">Caulobacter flavus</name>
    <dbReference type="NCBI Taxonomy" id="1679497"/>
    <lineage>
        <taxon>Bacteria</taxon>
        <taxon>Pseudomonadati</taxon>
        <taxon>Pseudomonadota</taxon>
        <taxon>Alphaproteobacteria</taxon>
        <taxon>Caulobacterales</taxon>
        <taxon>Caulobacteraceae</taxon>
        <taxon>Caulobacter</taxon>
    </lineage>
</organism>
<protein>
    <recommendedName>
        <fullName evidence="1">DUF6916 domain-containing protein</fullName>
    </recommendedName>
</protein>
<dbReference type="Proteomes" id="UP000234483">
    <property type="component" value="Unassembled WGS sequence"/>
</dbReference>
<name>A0A2N5CRH4_9CAUL</name>
<evidence type="ECO:0000259" key="1">
    <source>
        <dbReference type="Pfam" id="PF21880"/>
    </source>
</evidence>
<keyword evidence="5" id="KW-1185">Reference proteome</keyword>
<dbReference type="AlphaFoldDB" id="A0A2N5CRH4"/>